<proteinExistence type="predicted"/>
<keyword evidence="3" id="KW-1185">Reference proteome</keyword>
<dbReference type="OrthoDB" id="5215300at2759"/>
<organism evidence="2 3">
    <name type="scientific">Peltaster fructicola</name>
    <dbReference type="NCBI Taxonomy" id="286661"/>
    <lineage>
        <taxon>Eukaryota</taxon>
        <taxon>Fungi</taxon>
        <taxon>Dikarya</taxon>
        <taxon>Ascomycota</taxon>
        <taxon>Pezizomycotina</taxon>
        <taxon>Dothideomycetes</taxon>
        <taxon>Dothideomycetes incertae sedis</taxon>
        <taxon>Peltaster</taxon>
    </lineage>
</organism>
<dbReference type="AlphaFoldDB" id="A0A6H0XQW5"/>
<gene>
    <name evidence="2" type="ORF">AMS68_002679</name>
</gene>
<reference evidence="2 3" key="1">
    <citation type="journal article" date="2016" name="Sci. Rep.">
        <title>Peltaster fructicola genome reveals evolution from an invasive phytopathogen to an ectophytic parasite.</title>
        <authorList>
            <person name="Xu C."/>
            <person name="Chen H."/>
            <person name="Gleason M.L."/>
            <person name="Xu J.R."/>
            <person name="Liu H."/>
            <person name="Zhang R."/>
            <person name="Sun G."/>
        </authorList>
    </citation>
    <scope>NUCLEOTIDE SEQUENCE [LARGE SCALE GENOMIC DNA]</scope>
    <source>
        <strain evidence="2 3">LNHT1506</strain>
    </source>
</reference>
<name>A0A6H0XQW5_9PEZI</name>
<evidence type="ECO:0000313" key="3">
    <source>
        <dbReference type="Proteomes" id="UP000503462"/>
    </source>
</evidence>
<evidence type="ECO:0000313" key="2">
    <source>
        <dbReference type="EMBL" id="QIW97161.1"/>
    </source>
</evidence>
<feature type="region of interest" description="Disordered" evidence="1">
    <location>
        <begin position="1"/>
        <end position="21"/>
    </location>
</feature>
<sequence length="371" mass="42932">MNGDAAGSALPELTDEGSVEPREHVLEEQGINSRHDPVLFRWISRLSEPRAGYPRAEVDFVQSLRALLEAHGITVVDDTYDYDDTEAWQNDAKVKNQRRVSFDDARYEETWLSNHTHPLDHDIQDTQNLSGVPLHTRDAYRSKHARSLSQDRAAFPARTQSGRAGIAKHEEPIDVAHEEPFNNVYYPSRQELEEQADVFLYTSMRRSVHRCLRIWHATMTAVQHQRQSDEIVAADNDYKMLLTQAFNSFRAVYAERVTSRALRVKEQEDEQRATDFAKHNLTRNLLQHISIVTRETQAIQPLADRHMLAYRFFNHVVKYGLTECLRTRNTWLMLMHYTKGISPERSPHDWLIGFEIIEHNDTATPASLDGF</sequence>
<dbReference type="Proteomes" id="UP000503462">
    <property type="component" value="Chromosome 2"/>
</dbReference>
<accession>A0A6H0XQW5</accession>
<dbReference type="EMBL" id="CP051140">
    <property type="protein sequence ID" value="QIW97161.1"/>
    <property type="molecule type" value="Genomic_DNA"/>
</dbReference>
<protein>
    <submittedName>
        <fullName evidence="2">Uncharacterized protein</fullName>
    </submittedName>
</protein>
<evidence type="ECO:0000256" key="1">
    <source>
        <dbReference type="SAM" id="MobiDB-lite"/>
    </source>
</evidence>